<organism evidence="5 6">
    <name type="scientific">Rhodanobacter lycopersici</name>
    <dbReference type="NCBI Taxonomy" id="3162487"/>
    <lineage>
        <taxon>Bacteria</taxon>
        <taxon>Pseudomonadati</taxon>
        <taxon>Pseudomonadota</taxon>
        <taxon>Gammaproteobacteria</taxon>
        <taxon>Lysobacterales</taxon>
        <taxon>Rhodanobacteraceae</taxon>
        <taxon>Rhodanobacter</taxon>
    </lineage>
</organism>
<feature type="compositionally biased region" description="Basic and acidic residues" evidence="3">
    <location>
        <begin position="222"/>
        <end position="240"/>
    </location>
</feature>
<feature type="domain" description="MobA/MobL protein" evidence="4">
    <location>
        <begin position="26"/>
        <end position="215"/>
    </location>
</feature>
<evidence type="ECO:0000256" key="3">
    <source>
        <dbReference type="SAM" id="MobiDB-lite"/>
    </source>
</evidence>
<dbReference type="Proteomes" id="UP001556220">
    <property type="component" value="Unassembled WGS sequence"/>
</dbReference>
<feature type="region of interest" description="Disordered" evidence="3">
    <location>
        <begin position="143"/>
        <end position="164"/>
    </location>
</feature>
<accession>A0ABV3QEM2</accession>
<comment type="caution">
    <text evidence="5">The sequence shown here is derived from an EMBL/GenBank/DDBJ whole genome shotgun (WGS) entry which is preliminary data.</text>
</comment>
<dbReference type="InterPro" id="IPR005053">
    <property type="entry name" value="MobA_MobL"/>
</dbReference>
<dbReference type="Pfam" id="PF03389">
    <property type="entry name" value="MobA_MobL"/>
    <property type="match status" value="1"/>
</dbReference>
<proteinExistence type="inferred from homology"/>
<feature type="region of interest" description="Disordered" evidence="3">
    <location>
        <begin position="216"/>
        <end position="255"/>
    </location>
</feature>
<evidence type="ECO:0000313" key="5">
    <source>
        <dbReference type="EMBL" id="MEW9572262.1"/>
    </source>
</evidence>
<keyword evidence="2" id="KW-0184">Conjugation</keyword>
<evidence type="ECO:0000313" key="6">
    <source>
        <dbReference type="Proteomes" id="UP001556220"/>
    </source>
</evidence>
<dbReference type="Gene3D" id="3.30.930.30">
    <property type="match status" value="1"/>
</dbReference>
<protein>
    <submittedName>
        <fullName evidence="5">MobA/MobL family protein</fullName>
    </submittedName>
</protein>
<dbReference type="EMBL" id="JBFOHK010000002">
    <property type="protein sequence ID" value="MEW9572262.1"/>
    <property type="molecule type" value="Genomic_DNA"/>
</dbReference>
<dbReference type="RefSeq" id="WP_367854312.1">
    <property type="nucleotide sequence ID" value="NZ_JBFOHK010000002.1"/>
</dbReference>
<sequence>MAMFHYRIKSGKKGTAVDRFNYITRQGNHSDRDEVVWTEFGNLPAWCEDNPKRYWQTADRHERANGAVYREHVVALPSELDASQQHALVDKLVQNLAGNKPYQYAIHAPNSSLASAVHPHMHLQVSDRLPDGIERAPAQEFMRYNAKDPSQGGRRKDSGGRTPLQVRDELIATRKMIADLQNEALAEHGHATRVDHRSHWERGIKREPERHLGQERISQMSTEDKAKYTADRKRRTECCKHHPPTHAAVRAAAGP</sequence>
<evidence type="ECO:0000256" key="2">
    <source>
        <dbReference type="ARBA" id="ARBA00022971"/>
    </source>
</evidence>
<reference evidence="5 6" key="1">
    <citation type="submission" date="2024-06" db="EMBL/GenBank/DDBJ databases">
        <authorList>
            <person name="Woo H."/>
        </authorList>
    </citation>
    <scope>NUCLEOTIDE SEQUENCE [LARGE SCALE GENOMIC DNA]</scope>
    <source>
        <strain evidence="5 6">Si-c</strain>
    </source>
</reference>
<comment type="similarity">
    <text evidence="1">Belongs to the MobA/MobL family.</text>
</comment>
<keyword evidence="6" id="KW-1185">Reference proteome</keyword>
<evidence type="ECO:0000256" key="1">
    <source>
        <dbReference type="ARBA" id="ARBA00010873"/>
    </source>
</evidence>
<gene>
    <name evidence="5" type="ORF">ABQJ54_10915</name>
</gene>
<name>A0ABV3QEM2_9GAMM</name>
<evidence type="ECO:0000259" key="4">
    <source>
        <dbReference type="Pfam" id="PF03389"/>
    </source>
</evidence>